<evidence type="ECO:0000313" key="1">
    <source>
        <dbReference type="EMBL" id="KAK9710458.1"/>
    </source>
</evidence>
<reference evidence="1 2" key="1">
    <citation type="journal article" date="2024" name="BMC Genomics">
        <title>De novo assembly and annotation of Popillia japonica's genome with initial clues to its potential as an invasive pest.</title>
        <authorList>
            <person name="Cucini C."/>
            <person name="Boschi S."/>
            <person name="Funari R."/>
            <person name="Cardaioli E."/>
            <person name="Iannotti N."/>
            <person name="Marturano G."/>
            <person name="Paoli F."/>
            <person name="Bruttini M."/>
            <person name="Carapelli A."/>
            <person name="Frati F."/>
            <person name="Nardi F."/>
        </authorList>
    </citation>
    <scope>NUCLEOTIDE SEQUENCE [LARGE SCALE GENOMIC DNA]</scope>
    <source>
        <strain evidence="1">DMR45628</strain>
    </source>
</reference>
<accession>A0AAW1JZB8</accession>
<organism evidence="1 2">
    <name type="scientific">Popillia japonica</name>
    <name type="common">Japanese beetle</name>
    <dbReference type="NCBI Taxonomy" id="7064"/>
    <lineage>
        <taxon>Eukaryota</taxon>
        <taxon>Metazoa</taxon>
        <taxon>Ecdysozoa</taxon>
        <taxon>Arthropoda</taxon>
        <taxon>Hexapoda</taxon>
        <taxon>Insecta</taxon>
        <taxon>Pterygota</taxon>
        <taxon>Neoptera</taxon>
        <taxon>Endopterygota</taxon>
        <taxon>Coleoptera</taxon>
        <taxon>Polyphaga</taxon>
        <taxon>Scarabaeiformia</taxon>
        <taxon>Scarabaeidae</taxon>
        <taxon>Rutelinae</taxon>
        <taxon>Popillia</taxon>
    </lineage>
</organism>
<proteinExistence type="predicted"/>
<name>A0AAW1JZB8_POPJA</name>
<gene>
    <name evidence="1" type="ORF">QE152_g26044</name>
</gene>
<protein>
    <submittedName>
        <fullName evidence="1">Uncharacterized protein</fullName>
    </submittedName>
</protein>
<dbReference type="AlphaFoldDB" id="A0AAW1JZB8"/>
<dbReference type="Proteomes" id="UP001458880">
    <property type="component" value="Unassembled WGS sequence"/>
</dbReference>
<dbReference type="EMBL" id="JASPKY010000293">
    <property type="protein sequence ID" value="KAK9710458.1"/>
    <property type="molecule type" value="Genomic_DNA"/>
</dbReference>
<sequence>MFALEHFIELVVAREHLHTETNLKVLRDDEAYRKTAVARHTREGEWVTDVKKRYGDYARVTSFPISVLSPFVEIELPNFFEYEII</sequence>
<evidence type="ECO:0000313" key="2">
    <source>
        <dbReference type="Proteomes" id="UP001458880"/>
    </source>
</evidence>
<keyword evidence="2" id="KW-1185">Reference proteome</keyword>
<comment type="caution">
    <text evidence="1">The sequence shown here is derived from an EMBL/GenBank/DDBJ whole genome shotgun (WGS) entry which is preliminary data.</text>
</comment>